<organism evidence="2">
    <name type="scientific">freshwater metagenome</name>
    <dbReference type="NCBI Taxonomy" id="449393"/>
    <lineage>
        <taxon>unclassified sequences</taxon>
        <taxon>metagenomes</taxon>
        <taxon>ecological metagenomes</taxon>
    </lineage>
</organism>
<dbReference type="AlphaFoldDB" id="A0A6J6MBH5"/>
<dbReference type="PANTHER" id="PTHR43283">
    <property type="entry name" value="BETA-LACTAMASE-RELATED"/>
    <property type="match status" value="1"/>
</dbReference>
<dbReference type="SUPFAM" id="SSF56601">
    <property type="entry name" value="beta-lactamase/transpeptidase-like"/>
    <property type="match status" value="1"/>
</dbReference>
<name>A0A6J6MBH5_9ZZZZ</name>
<evidence type="ECO:0000313" key="2">
    <source>
        <dbReference type="EMBL" id="CAB4671296.1"/>
    </source>
</evidence>
<dbReference type="EMBL" id="CAEZWU010000113">
    <property type="protein sequence ID" value="CAB4671296.1"/>
    <property type="molecule type" value="Genomic_DNA"/>
</dbReference>
<evidence type="ECO:0000259" key="1">
    <source>
        <dbReference type="Pfam" id="PF00144"/>
    </source>
</evidence>
<dbReference type="InterPro" id="IPR050789">
    <property type="entry name" value="Diverse_Enzym_Activities"/>
</dbReference>
<reference evidence="2" key="1">
    <citation type="submission" date="2020-05" db="EMBL/GenBank/DDBJ databases">
        <authorList>
            <person name="Chiriac C."/>
            <person name="Salcher M."/>
            <person name="Ghai R."/>
            <person name="Kavagutti S V."/>
        </authorList>
    </citation>
    <scope>NUCLEOTIDE SEQUENCE</scope>
</reference>
<gene>
    <name evidence="2" type="ORF">UFOPK2292_00820</name>
</gene>
<sequence>MANNFGVTVDPKEVSLDATRLKNIDKHFKRYVDEGRLAGFAVAVARRGEVAHFGMYGAKDSDTGESITSDTMYRIYSMTKPVTSIALMMLVEQGLLQLTDPVSKFIKSFGETRVWNTGTILKPMTAALTEPIRVWHLLTHTSGLTYGFNYADVVDDMYRRAGFETGLSYNESLEVVCDKIASLPLVFQPGSSWNYSMATDVVGRIIEVISKMPLDEFLEKNIFAPLGMTDTAFFVPEEKRSRVSSLYRYDEVNHSKIKLDTLGNSSLENPKFLSGGGGLISTAGDYFKFIKMLEGRGKSGDVRIVSSRTIDLMTQNHLPNNADISTFGRPIGEEFLYDGLGFGLGFSVVVDQAKTRVACPKGTFAWGGMASTAFWVDPVNEISAMFFTQLIPSGVYPIRQYLRSLVYASLID</sequence>
<feature type="domain" description="Beta-lactamase-related" evidence="1">
    <location>
        <begin position="24"/>
        <end position="390"/>
    </location>
</feature>
<dbReference type="InterPro" id="IPR001466">
    <property type="entry name" value="Beta-lactam-related"/>
</dbReference>
<dbReference type="InterPro" id="IPR012338">
    <property type="entry name" value="Beta-lactam/transpept-like"/>
</dbReference>
<proteinExistence type="predicted"/>
<accession>A0A6J6MBH5</accession>
<dbReference type="Pfam" id="PF00144">
    <property type="entry name" value="Beta-lactamase"/>
    <property type="match status" value="1"/>
</dbReference>
<protein>
    <submittedName>
        <fullName evidence="2">Unannotated protein</fullName>
    </submittedName>
</protein>
<dbReference type="PANTHER" id="PTHR43283:SF3">
    <property type="entry name" value="BETA-LACTAMASE FAMILY PROTEIN (AFU_ORTHOLOGUE AFUA_5G07500)"/>
    <property type="match status" value="1"/>
</dbReference>
<dbReference type="Gene3D" id="3.40.710.10">
    <property type="entry name" value="DD-peptidase/beta-lactamase superfamily"/>
    <property type="match status" value="1"/>
</dbReference>